<feature type="signal peptide" evidence="1">
    <location>
        <begin position="1"/>
        <end position="25"/>
    </location>
</feature>
<dbReference type="InterPro" id="IPR016088">
    <property type="entry name" value="Chalcone_isomerase_3-sand"/>
</dbReference>
<dbReference type="Proteomes" id="UP000001977">
    <property type="component" value="Chromosome"/>
</dbReference>
<dbReference type="HOGENOM" id="CLU_102167_0_0_4"/>
<dbReference type="InterPro" id="IPR036298">
    <property type="entry name" value="Chalcone_isomerase_sf"/>
</dbReference>
<evidence type="ECO:0000313" key="4">
    <source>
        <dbReference type="Proteomes" id="UP000001977"/>
    </source>
</evidence>
<feature type="domain" description="Chalcone isomerase" evidence="2">
    <location>
        <begin position="31"/>
        <end position="194"/>
    </location>
</feature>
<dbReference type="eggNOG" id="COG0810">
    <property type="taxonomic scope" value="Bacteria"/>
</dbReference>
<dbReference type="Gene3D" id="3.50.70.10">
    <property type="match status" value="1"/>
</dbReference>
<dbReference type="KEGG" id="bav:BAV2555"/>
<dbReference type="InterPro" id="IPR016087">
    <property type="entry name" value="Chalcone_isomerase"/>
</dbReference>
<evidence type="ECO:0000313" key="3">
    <source>
        <dbReference type="EMBL" id="CAJ50165.1"/>
    </source>
</evidence>
<dbReference type="STRING" id="360910.BAV2555"/>
<dbReference type="AlphaFoldDB" id="Q2KX47"/>
<dbReference type="EMBL" id="AM167904">
    <property type="protein sequence ID" value="CAJ50165.1"/>
    <property type="molecule type" value="Genomic_DNA"/>
</dbReference>
<accession>Q2KX47</accession>
<gene>
    <name evidence="3" type="ordered locus">BAV2555</name>
</gene>
<evidence type="ECO:0000259" key="2">
    <source>
        <dbReference type="Pfam" id="PF16036"/>
    </source>
</evidence>
<dbReference type="GO" id="GO:0016872">
    <property type="term" value="F:intramolecular lyase activity"/>
    <property type="evidence" value="ECO:0007669"/>
    <property type="project" value="InterPro"/>
</dbReference>
<evidence type="ECO:0000256" key="1">
    <source>
        <dbReference type="SAM" id="SignalP"/>
    </source>
</evidence>
<organism evidence="3 4">
    <name type="scientific">Bordetella avium (strain 197N)</name>
    <dbReference type="NCBI Taxonomy" id="360910"/>
    <lineage>
        <taxon>Bacteria</taxon>
        <taxon>Pseudomonadati</taxon>
        <taxon>Pseudomonadota</taxon>
        <taxon>Betaproteobacteria</taxon>
        <taxon>Burkholderiales</taxon>
        <taxon>Alcaligenaceae</taxon>
        <taxon>Bordetella</taxon>
    </lineage>
</organism>
<keyword evidence="4" id="KW-1185">Reference proteome</keyword>
<dbReference type="SUPFAM" id="SSF54626">
    <property type="entry name" value="Chalcone isomerase"/>
    <property type="match status" value="1"/>
</dbReference>
<proteinExistence type="predicted"/>
<feature type="chain" id="PRO_5004211796" evidence="1">
    <location>
        <begin position="26"/>
        <end position="196"/>
    </location>
</feature>
<keyword evidence="1" id="KW-0732">Signal</keyword>
<sequence>VFYRPSLIQRCLCAATLALSFQASAQSGIVLDGIAIPKQVIQGEQSLPLIGAGLCSEFIFNIYLAALYARPISHEAQALIAGPGPRRLHLQFLRDISASTLEQAVRQGLEANHSAADVKSLKPAIDTLSALLHRIGQLSNGDIIDLAMEPGAVTIFYNGQSQGRIDDTNLAAALLRIWLGDNPAQASLKEALLGQN</sequence>
<reference evidence="3 4" key="1">
    <citation type="journal article" date="2006" name="J. Bacteriol.">
        <title>Comparison of the genome sequence of the poultry pathogen Bordetella avium with those of B. bronchiseptica, B. pertussis, and B. parapertussis reveals extensive diversity in surface structures associated with host interaction.</title>
        <authorList>
            <person name="Sebaihia M."/>
            <person name="Preston A."/>
            <person name="Maskell D.J."/>
            <person name="Kuzmiak H."/>
            <person name="Connell T.D."/>
            <person name="King N.D."/>
            <person name="Orndorff P.E."/>
            <person name="Miyamoto D.M."/>
            <person name="Thomson N.R."/>
            <person name="Harris D."/>
            <person name="Goble A."/>
            <person name="Lord A."/>
            <person name="Murphy L."/>
            <person name="Quail M.A."/>
            <person name="Rutter S."/>
            <person name="Squares R."/>
            <person name="Squares S."/>
            <person name="Woodward J."/>
            <person name="Parkhill J."/>
            <person name="Temple L.M."/>
        </authorList>
    </citation>
    <scope>NUCLEOTIDE SEQUENCE [LARGE SCALE GENOMIC DNA]</scope>
    <source>
        <strain evidence="3 4">197N</strain>
    </source>
</reference>
<feature type="non-terminal residue" evidence="3">
    <location>
        <position position="1"/>
    </location>
</feature>
<name>Q2KX47_BORA1</name>
<dbReference type="Pfam" id="PF16036">
    <property type="entry name" value="Chalcone_3"/>
    <property type="match status" value="1"/>
</dbReference>
<protein>
    <submittedName>
        <fullName evidence="3">Exported protein</fullName>
    </submittedName>
</protein>